<feature type="repeat" description="ANK" evidence="3">
    <location>
        <begin position="333"/>
        <end position="365"/>
    </location>
</feature>
<evidence type="ECO:0000256" key="3">
    <source>
        <dbReference type="PROSITE-ProRule" id="PRU00023"/>
    </source>
</evidence>
<dbReference type="SUPFAM" id="SSF81383">
    <property type="entry name" value="F-box domain"/>
    <property type="match status" value="1"/>
</dbReference>
<dbReference type="PROSITE" id="PS50297">
    <property type="entry name" value="ANK_REP_REGION"/>
    <property type="match status" value="2"/>
</dbReference>
<dbReference type="InterPro" id="IPR036770">
    <property type="entry name" value="Ankyrin_rpt-contain_sf"/>
</dbReference>
<keyword evidence="1" id="KW-0677">Repeat</keyword>
<organism evidence="5 6">
    <name type="scientific">Aspergillus parasiticus (strain ATCC 56775 / NRRL 5862 / SRRC 143 / SU-1)</name>
    <dbReference type="NCBI Taxonomy" id="1403190"/>
    <lineage>
        <taxon>Eukaryota</taxon>
        <taxon>Fungi</taxon>
        <taxon>Dikarya</taxon>
        <taxon>Ascomycota</taxon>
        <taxon>Pezizomycotina</taxon>
        <taxon>Eurotiomycetes</taxon>
        <taxon>Eurotiomycetidae</taxon>
        <taxon>Eurotiales</taxon>
        <taxon>Aspergillaceae</taxon>
        <taxon>Aspergillus</taxon>
        <taxon>Aspergillus subgen. Circumdati</taxon>
    </lineage>
</organism>
<dbReference type="OrthoDB" id="539213at2759"/>
<gene>
    <name evidence="5" type="ORF">P875_00108777</name>
</gene>
<dbReference type="STRING" id="1403190.A0A0F0IQ55"/>
<dbReference type="Pfam" id="PF13637">
    <property type="entry name" value="Ank_4"/>
    <property type="match status" value="1"/>
</dbReference>
<dbReference type="AlphaFoldDB" id="A0A0F0IQ55"/>
<dbReference type="EMBL" id="JZEE01000152">
    <property type="protein sequence ID" value="KJK67998.1"/>
    <property type="molecule type" value="Genomic_DNA"/>
</dbReference>
<dbReference type="InterPro" id="IPR002110">
    <property type="entry name" value="Ankyrin_rpt"/>
</dbReference>
<dbReference type="CDD" id="cd09917">
    <property type="entry name" value="F-box_SF"/>
    <property type="match status" value="1"/>
</dbReference>
<proteinExistence type="predicted"/>
<dbReference type="Proteomes" id="UP000033540">
    <property type="component" value="Unassembled WGS sequence"/>
</dbReference>
<dbReference type="Pfam" id="PF12796">
    <property type="entry name" value="Ank_2"/>
    <property type="match status" value="1"/>
</dbReference>
<evidence type="ECO:0000256" key="1">
    <source>
        <dbReference type="ARBA" id="ARBA00022737"/>
    </source>
</evidence>
<keyword evidence="2 3" id="KW-0040">ANK repeat</keyword>
<dbReference type="InterPro" id="IPR036047">
    <property type="entry name" value="F-box-like_dom_sf"/>
</dbReference>
<evidence type="ECO:0000313" key="6">
    <source>
        <dbReference type="Proteomes" id="UP000033540"/>
    </source>
</evidence>
<name>A0A0F0IQ55_ASPPU</name>
<comment type="caution">
    <text evidence="5">The sequence shown here is derived from an EMBL/GenBank/DDBJ whole genome shotgun (WGS) entry which is preliminary data.</text>
</comment>
<dbReference type="SMART" id="SM00248">
    <property type="entry name" value="ANK"/>
    <property type="match status" value="6"/>
</dbReference>
<evidence type="ECO:0000256" key="2">
    <source>
        <dbReference type="ARBA" id="ARBA00023043"/>
    </source>
</evidence>
<reference evidence="5 6" key="1">
    <citation type="submission" date="2015-02" db="EMBL/GenBank/DDBJ databases">
        <title>Draft genome sequence of Aspergillus parasiticus SU-1.</title>
        <authorList>
            <person name="Yu J."/>
            <person name="Fedorova N."/>
            <person name="Yin Y."/>
            <person name="Losada L."/>
            <person name="Zafar N."/>
            <person name="Taujale R."/>
            <person name="Ehrlich K.C."/>
            <person name="Bhatnagar D."/>
            <person name="Cleveland T.E."/>
            <person name="Bennett J.W."/>
            <person name="Nierman W.C."/>
        </authorList>
    </citation>
    <scope>NUCLEOTIDE SEQUENCE [LARGE SCALE GENOMIC DNA]</scope>
    <source>
        <strain evidence="6">ATCC 56775 / NRRL 5862 / SRRC 143 / SU-1</strain>
    </source>
</reference>
<dbReference type="InterPro" id="IPR001810">
    <property type="entry name" value="F-box_dom"/>
</dbReference>
<feature type="repeat" description="ANK" evidence="3">
    <location>
        <begin position="299"/>
        <end position="323"/>
    </location>
</feature>
<dbReference type="Pfam" id="PF00646">
    <property type="entry name" value="F-box"/>
    <property type="match status" value="1"/>
</dbReference>
<feature type="repeat" description="ANK" evidence="3">
    <location>
        <begin position="266"/>
        <end position="298"/>
    </location>
</feature>
<evidence type="ECO:0000313" key="5">
    <source>
        <dbReference type="EMBL" id="KJK67998.1"/>
    </source>
</evidence>
<dbReference type="Gene3D" id="1.25.40.20">
    <property type="entry name" value="Ankyrin repeat-containing domain"/>
    <property type="match status" value="1"/>
</dbReference>
<evidence type="ECO:0000259" key="4">
    <source>
        <dbReference type="PROSITE" id="PS50181"/>
    </source>
</evidence>
<dbReference type="PROSITE" id="PS50088">
    <property type="entry name" value="ANK_REPEAT"/>
    <property type="match status" value="3"/>
</dbReference>
<accession>A0A0F0IQ55</accession>
<protein>
    <submittedName>
        <fullName evidence="5">Ankyrin repeats 3 copy</fullName>
    </submittedName>
</protein>
<dbReference type="PANTHER" id="PTHR24198">
    <property type="entry name" value="ANKYRIN REPEAT AND PROTEIN KINASE DOMAIN-CONTAINING PROTEIN"/>
    <property type="match status" value="1"/>
</dbReference>
<dbReference type="SUPFAM" id="SSF48403">
    <property type="entry name" value="Ankyrin repeat"/>
    <property type="match status" value="1"/>
</dbReference>
<sequence>MTPETETRQYRGLDGLPAELLDMIVACIDAPSLAQLASTCRKLSEMLRSLLSKAAKGYALASEEYYSRYLTRNLGAHILDCPFVYRFQRFADTIIFPHQPLADVIEKGKINSVRGFLDAGVSPSSYDELGISMLGLAIGFRHTRIVELLLERGASLELYPLQPQPKMICIIPYCNLESLKLIADKVDLSYICGYGRPVLHQAVRNDDPDVLELLVGKYAHLLSLQDSRCETALFQASQLSDDGDRQNTMIRILVDGGIDINTRNSQNETALHKVSSRGSPEVVQFPLERGIETNIPGKNGMTELHYAARDNSIGVINLLLSHGTFNIHASTNNGETPLHMSARQQTSDNFAALLDNGAILHLRDANGLTPLHMAQTLGHWCLERYSQY</sequence>
<dbReference type="PROSITE" id="PS50181">
    <property type="entry name" value="FBOX"/>
    <property type="match status" value="1"/>
</dbReference>
<feature type="domain" description="F-box" evidence="4">
    <location>
        <begin position="10"/>
        <end position="69"/>
    </location>
</feature>
<dbReference type="PANTHER" id="PTHR24198:SF165">
    <property type="entry name" value="ANKYRIN REPEAT-CONTAINING PROTEIN-RELATED"/>
    <property type="match status" value="1"/>
</dbReference>